<dbReference type="SUPFAM" id="SSF161111">
    <property type="entry name" value="Cation efflux protein transmembrane domain-like"/>
    <property type="match status" value="1"/>
</dbReference>
<feature type="transmembrane region" description="Helical" evidence="7">
    <location>
        <begin position="114"/>
        <end position="133"/>
    </location>
</feature>
<evidence type="ECO:0000259" key="8">
    <source>
        <dbReference type="Pfam" id="PF01545"/>
    </source>
</evidence>
<reference evidence="10 11" key="1">
    <citation type="submission" date="2016-11" db="EMBL/GenBank/DDBJ databases">
        <authorList>
            <person name="Jaros S."/>
            <person name="Januszkiewicz K."/>
            <person name="Wedrychowicz H."/>
        </authorList>
    </citation>
    <scope>NUCLEOTIDE SEQUENCE [LARGE SCALE GENOMIC DNA]</scope>
    <source>
        <strain evidence="10 11">DSM 15929</strain>
    </source>
</reference>
<dbReference type="SUPFAM" id="SSF160240">
    <property type="entry name" value="Cation efflux protein cytoplasmic domain-like"/>
    <property type="match status" value="1"/>
</dbReference>
<dbReference type="Gene3D" id="1.20.1510.10">
    <property type="entry name" value="Cation efflux protein transmembrane domain"/>
    <property type="match status" value="1"/>
</dbReference>
<protein>
    <submittedName>
        <fullName evidence="10">Cation diffusion facilitator family transporter</fullName>
    </submittedName>
</protein>
<dbReference type="EMBL" id="FRAC01000006">
    <property type="protein sequence ID" value="SHJ47194.1"/>
    <property type="molecule type" value="Genomic_DNA"/>
</dbReference>
<keyword evidence="11" id="KW-1185">Reference proteome</keyword>
<sequence length="324" mass="35962">MGQFMYNCPMFFLPFSVIVFCTYHIIGEVFMVKNNYIRVQRILIIILLLNWLVAVLKIVIGTCIKSTSMTADGLHSLTDGLSNIVGLIGIGFASKPEDKEHPYGHNKFETLSGVFIAVLLFFVGSKIVINAIHVLQNPVKPEITLASLLVLLATLFINILVSAGEYKKGKELSSLILVSDSMHTRSDIFVSIGVLITVVGVKIGLPPAVDGAVSIIVAVFIFHGAYEVGKTNCNILLDRVVVDTEEIKNIVMSFDMVKDTHKIRSRGTLQNLYIDMHIMVEPYLNISETHRLVHEIENAIRDRMNANAQVIVHLEPYAEEAALK</sequence>
<keyword evidence="4 7" id="KW-0812">Transmembrane</keyword>
<dbReference type="Gene3D" id="3.30.70.1350">
    <property type="entry name" value="Cation efflux protein, cytoplasmic domain"/>
    <property type="match status" value="1"/>
</dbReference>
<dbReference type="GO" id="GO:0015341">
    <property type="term" value="F:zinc efflux antiporter activity"/>
    <property type="evidence" value="ECO:0007669"/>
    <property type="project" value="TreeGrafter"/>
</dbReference>
<dbReference type="GO" id="GO:0015086">
    <property type="term" value="F:cadmium ion transmembrane transporter activity"/>
    <property type="evidence" value="ECO:0007669"/>
    <property type="project" value="TreeGrafter"/>
</dbReference>
<dbReference type="InterPro" id="IPR058533">
    <property type="entry name" value="Cation_efflux_TM"/>
</dbReference>
<comment type="similarity">
    <text evidence="2">Belongs to the cation diffusion facilitator (CDF) transporter (TC 2.A.4) family.</text>
</comment>
<feature type="transmembrane region" description="Helical" evidence="7">
    <location>
        <begin position="211"/>
        <end position="229"/>
    </location>
</feature>
<evidence type="ECO:0000256" key="2">
    <source>
        <dbReference type="ARBA" id="ARBA00008114"/>
    </source>
</evidence>
<keyword evidence="6 7" id="KW-0472">Membrane</keyword>
<evidence type="ECO:0000256" key="1">
    <source>
        <dbReference type="ARBA" id="ARBA00004141"/>
    </source>
</evidence>
<feature type="transmembrane region" description="Helical" evidence="7">
    <location>
        <begin position="145"/>
        <end position="166"/>
    </location>
</feature>
<dbReference type="Pfam" id="PF16916">
    <property type="entry name" value="ZT_dimer"/>
    <property type="match status" value="1"/>
</dbReference>
<dbReference type="Pfam" id="PF01545">
    <property type="entry name" value="Cation_efflux"/>
    <property type="match status" value="1"/>
</dbReference>
<dbReference type="Proteomes" id="UP000184386">
    <property type="component" value="Unassembled WGS sequence"/>
</dbReference>
<keyword evidence="3" id="KW-0813">Transport</keyword>
<evidence type="ECO:0000259" key="9">
    <source>
        <dbReference type="Pfam" id="PF16916"/>
    </source>
</evidence>
<dbReference type="PANTHER" id="PTHR43840">
    <property type="entry name" value="MITOCHONDRIAL METAL TRANSPORTER 1-RELATED"/>
    <property type="match status" value="1"/>
</dbReference>
<dbReference type="InterPro" id="IPR027470">
    <property type="entry name" value="Cation_efflux_CTD"/>
</dbReference>
<evidence type="ECO:0000313" key="11">
    <source>
        <dbReference type="Proteomes" id="UP000184386"/>
    </source>
</evidence>
<dbReference type="GO" id="GO:0005886">
    <property type="term" value="C:plasma membrane"/>
    <property type="evidence" value="ECO:0007669"/>
    <property type="project" value="TreeGrafter"/>
</dbReference>
<keyword evidence="5 7" id="KW-1133">Transmembrane helix</keyword>
<dbReference type="FunFam" id="1.20.1510.10:FF:000006">
    <property type="entry name" value="Divalent cation efflux transporter"/>
    <property type="match status" value="1"/>
</dbReference>
<dbReference type="AlphaFoldDB" id="A0A1M6JKK4"/>
<dbReference type="InterPro" id="IPR036837">
    <property type="entry name" value="Cation_efflux_CTD_sf"/>
</dbReference>
<dbReference type="InterPro" id="IPR002524">
    <property type="entry name" value="Cation_efflux"/>
</dbReference>
<dbReference type="STRING" id="1121322.SAMN02745136_00116"/>
<name>A0A1M6JKK4_9FIRM</name>
<evidence type="ECO:0000313" key="10">
    <source>
        <dbReference type="EMBL" id="SHJ47194.1"/>
    </source>
</evidence>
<evidence type="ECO:0000256" key="4">
    <source>
        <dbReference type="ARBA" id="ARBA00022692"/>
    </source>
</evidence>
<feature type="domain" description="Cation efflux protein cytoplasmic" evidence="9">
    <location>
        <begin position="243"/>
        <end position="317"/>
    </location>
</feature>
<dbReference type="NCBIfam" id="TIGR01297">
    <property type="entry name" value="CDF"/>
    <property type="match status" value="1"/>
</dbReference>
<organism evidence="10 11">
    <name type="scientific">Anaerocolumna jejuensis DSM 15929</name>
    <dbReference type="NCBI Taxonomy" id="1121322"/>
    <lineage>
        <taxon>Bacteria</taxon>
        <taxon>Bacillati</taxon>
        <taxon>Bacillota</taxon>
        <taxon>Clostridia</taxon>
        <taxon>Lachnospirales</taxon>
        <taxon>Lachnospiraceae</taxon>
        <taxon>Anaerocolumna</taxon>
    </lineage>
</organism>
<comment type="subcellular location">
    <subcellularLocation>
        <location evidence="1">Membrane</location>
        <topology evidence="1">Multi-pass membrane protein</topology>
    </subcellularLocation>
</comment>
<dbReference type="GO" id="GO:0006882">
    <property type="term" value="P:intracellular zinc ion homeostasis"/>
    <property type="evidence" value="ECO:0007669"/>
    <property type="project" value="TreeGrafter"/>
</dbReference>
<evidence type="ECO:0000256" key="3">
    <source>
        <dbReference type="ARBA" id="ARBA00022448"/>
    </source>
</evidence>
<accession>A0A1M6JKK4</accession>
<dbReference type="InterPro" id="IPR027469">
    <property type="entry name" value="Cation_efflux_TMD_sf"/>
</dbReference>
<feature type="transmembrane region" description="Helical" evidence="7">
    <location>
        <begin position="42"/>
        <end position="61"/>
    </location>
</feature>
<proteinExistence type="inferred from homology"/>
<feature type="transmembrane region" description="Helical" evidence="7">
    <location>
        <begin position="12"/>
        <end position="30"/>
    </location>
</feature>
<evidence type="ECO:0000256" key="7">
    <source>
        <dbReference type="SAM" id="Phobius"/>
    </source>
</evidence>
<dbReference type="PANTHER" id="PTHR43840:SF15">
    <property type="entry name" value="MITOCHONDRIAL METAL TRANSPORTER 1-RELATED"/>
    <property type="match status" value="1"/>
</dbReference>
<evidence type="ECO:0000256" key="5">
    <source>
        <dbReference type="ARBA" id="ARBA00022989"/>
    </source>
</evidence>
<dbReference type="InterPro" id="IPR050291">
    <property type="entry name" value="CDF_Transporter"/>
</dbReference>
<feature type="domain" description="Cation efflux protein transmembrane" evidence="8">
    <location>
        <begin position="43"/>
        <end position="237"/>
    </location>
</feature>
<gene>
    <name evidence="10" type="ORF">SAMN02745136_00116</name>
</gene>
<evidence type="ECO:0000256" key="6">
    <source>
        <dbReference type="ARBA" id="ARBA00023136"/>
    </source>
</evidence>
<dbReference type="GO" id="GO:0015093">
    <property type="term" value="F:ferrous iron transmembrane transporter activity"/>
    <property type="evidence" value="ECO:0007669"/>
    <property type="project" value="TreeGrafter"/>
</dbReference>